<dbReference type="AlphaFoldDB" id="A0A399EIJ9"/>
<evidence type="ECO:0000256" key="1">
    <source>
        <dbReference type="SAM" id="MobiDB-lite"/>
    </source>
</evidence>
<feature type="compositionally biased region" description="Pro residues" evidence="1">
    <location>
        <begin position="33"/>
        <end position="47"/>
    </location>
</feature>
<keyword evidence="3" id="KW-1185">Reference proteome</keyword>
<comment type="caution">
    <text evidence="2">The sequence shown here is derived from an EMBL/GenBank/DDBJ whole genome shotgun (WGS) entry which is preliminary data.</text>
</comment>
<gene>
    <name evidence="2" type="ORF">Mrose_03171</name>
</gene>
<feature type="region of interest" description="Disordered" evidence="1">
    <location>
        <begin position="1"/>
        <end position="61"/>
    </location>
</feature>
<evidence type="ECO:0000313" key="2">
    <source>
        <dbReference type="EMBL" id="RIH83100.1"/>
    </source>
</evidence>
<name>A0A399EIJ9_9DEIN</name>
<dbReference type="EMBL" id="QWLA01000085">
    <property type="protein sequence ID" value="RIH83100.1"/>
    <property type="molecule type" value="Genomic_DNA"/>
</dbReference>
<sequence>MVDAKDLEALRASYAWKSVGNPAAKPDKKETPPAQPKPGETAPPQPPQDEGNPDEEGGSNP</sequence>
<protein>
    <submittedName>
        <fullName evidence="2">Uncharacterized protein</fullName>
    </submittedName>
</protein>
<organism evidence="2 3">
    <name type="scientific">Calidithermus roseus</name>
    <dbReference type="NCBI Taxonomy" id="1644118"/>
    <lineage>
        <taxon>Bacteria</taxon>
        <taxon>Thermotogati</taxon>
        <taxon>Deinococcota</taxon>
        <taxon>Deinococci</taxon>
        <taxon>Thermales</taxon>
        <taxon>Thermaceae</taxon>
        <taxon>Calidithermus</taxon>
    </lineage>
</organism>
<accession>A0A399EIJ9</accession>
<feature type="compositionally biased region" description="Acidic residues" evidence="1">
    <location>
        <begin position="51"/>
        <end position="61"/>
    </location>
</feature>
<dbReference type="Proteomes" id="UP000265341">
    <property type="component" value="Unassembled WGS sequence"/>
</dbReference>
<proteinExistence type="predicted"/>
<evidence type="ECO:0000313" key="3">
    <source>
        <dbReference type="Proteomes" id="UP000265341"/>
    </source>
</evidence>
<reference evidence="2 3" key="1">
    <citation type="submission" date="2018-08" db="EMBL/GenBank/DDBJ databases">
        <title>Meiothermus roseus NBRC 110900 genome sequencing project.</title>
        <authorList>
            <person name="Da Costa M.S."/>
            <person name="Albuquerque L."/>
            <person name="Raposo P."/>
            <person name="Froufe H.J.C."/>
            <person name="Barroso C.S."/>
            <person name="Egas C."/>
        </authorList>
    </citation>
    <scope>NUCLEOTIDE SEQUENCE [LARGE SCALE GENOMIC DNA]</scope>
    <source>
        <strain evidence="2 3">NBRC 110900</strain>
    </source>
</reference>